<dbReference type="EMBL" id="JAGPXC010000002">
    <property type="protein sequence ID" value="KAH6658723.1"/>
    <property type="molecule type" value="Genomic_DNA"/>
</dbReference>
<accession>A0A9P8UUS4</accession>
<dbReference type="GO" id="GO:0010333">
    <property type="term" value="F:terpene synthase activity"/>
    <property type="evidence" value="ECO:0007669"/>
    <property type="project" value="InterPro"/>
</dbReference>
<comment type="cofactor">
    <cofactor evidence="1 4">
        <name>Mg(2+)</name>
        <dbReference type="ChEBI" id="CHEBI:18420"/>
    </cofactor>
</comment>
<keyword evidence="4" id="KW-0479">Metal-binding</keyword>
<evidence type="ECO:0000313" key="5">
    <source>
        <dbReference type="EMBL" id="KAH6658723.1"/>
    </source>
</evidence>
<organism evidence="5 6">
    <name type="scientific">Truncatella angustata</name>
    <dbReference type="NCBI Taxonomy" id="152316"/>
    <lineage>
        <taxon>Eukaryota</taxon>
        <taxon>Fungi</taxon>
        <taxon>Dikarya</taxon>
        <taxon>Ascomycota</taxon>
        <taxon>Pezizomycotina</taxon>
        <taxon>Sordariomycetes</taxon>
        <taxon>Xylariomycetidae</taxon>
        <taxon>Amphisphaeriales</taxon>
        <taxon>Sporocadaceae</taxon>
        <taxon>Truncatella</taxon>
    </lineage>
</organism>
<dbReference type="GeneID" id="70126434"/>
<dbReference type="OrthoDB" id="3004402at2759"/>
<dbReference type="Pfam" id="PF19086">
    <property type="entry name" value="Terpene_syn_C_2"/>
    <property type="match status" value="1"/>
</dbReference>
<evidence type="ECO:0000256" key="1">
    <source>
        <dbReference type="ARBA" id="ARBA00001946"/>
    </source>
</evidence>
<evidence type="ECO:0000256" key="4">
    <source>
        <dbReference type="RuleBase" id="RU366034"/>
    </source>
</evidence>
<dbReference type="AlphaFoldDB" id="A0A9P8UUS4"/>
<dbReference type="EC" id="4.2.3.-" evidence="4"/>
<dbReference type="Proteomes" id="UP000758603">
    <property type="component" value="Unassembled WGS sequence"/>
</dbReference>
<reference evidence="5" key="1">
    <citation type="journal article" date="2021" name="Nat. Commun.">
        <title>Genetic determinants of endophytism in the Arabidopsis root mycobiome.</title>
        <authorList>
            <person name="Mesny F."/>
            <person name="Miyauchi S."/>
            <person name="Thiergart T."/>
            <person name="Pickel B."/>
            <person name="Atanasova L."/>
            <person name="Karlsson M."/>
            <person name="Huettel B."/>
            <person name="Barry K.W."/>
            <person name="Haridas S."/>
            <person name="Chen C."/>
            <person name="Bauer D."/>
            <person name="Andreopoulos W."/>
            <person name="Pangilinan J."/>
            <person name="LaButti K."/>
            <person name="Riley R."/>
            <person name="Lipzen A."/>
            <person name="Clum A."/>
            <person name="Drula E."/>
            <person name="Henrissat B."/>
            <person name="Kohler A."/>
            <person name="Grigoriev I.V."/>
            <person name="Martin F.M."/>
            <person name="Hacquard S."/>
        </authorList>
    </citation>
    <scope>NUCLEOTIDE SEQUENCE</scope>
    <source>
        <strain evidence="5">MPI-SDFR-AT-0073</strain>
    </source>
</reference>
<dbReference type="PANTHER" id="PTHR35201">
    <property type="entry name" value="TERPENE SYNTHASE"/>
    <property type="match status" value="1"/>
</dbReference>
<evidence type="ECO:0000256" key="3">
    <source>
        <dbReference type="ARBA" id="ARBA00022842"/>
    </source>
</evidence>
<dbReference type="InterPro" id="IPR034686">
    <property type="entry name" value="Terpene_cyclase-like_2"/>
</dbReference>
<dbReference type="GO" id="GO:0046872">
    <property type="term" value="F:metal ion binding"/>
    <property type="evidence" value="ECO:0007669"/>
    <property type="project" value="UniProtKB-KW"/>
</dbReference>
<keyword evidence="3 4" id="KW-0460">Magnesium</keyword>
<keyword evidence="4" id="KW-0456">Lyase</keyword>
<evidence type="ECO:0000313" key="6">
    <source>
        <dbReference type="Proteomes" id="UP000758603"/>
    </source>
</evidence>
<evidence type="ECO:0000256" key="2">
    <source>
        <dbReference type="ARBA" id="ARBA00006333"/>
    </source>
</evidence>
<sequence length="343" mass="39498">MDCFAPFLGRTATWTGHVLDGFRRSNARTTHIPRSLFVANCHPKVEQVSREVDEYFLEHWPFPSERSRKKFVAAGFSRVTCLYFPLSKHDRIGHACRILTLLFLIDADVLEDMSFDEGAAYNEKLMPLARGIKTPDRSIPVEYMMYDFWQSMRQTDEKMANAMLEPMFEFMRSQTDKTRGKEMGLGEYFRYRERDVGRALLSGLMRFCMCIDLSKEEIELVRNIDMNCSKHLSVINDIWSLEKELAAAKTGHEEGAVLCSSVCIVADEASISYSAAKRTLYVMCREWESAHVELTSSLFRRCDSASIRSYVKGLEYQMSGNEAWSKTTARYRKEMLDTLGASR</sequence>
<protein>
    <recommendedName>
        <fullName evidence="4">Terpene synthase</fullName>
        <ecNumber evidence="4">4.2.3.-</ecNumber>
    </recommendedName>
</protein>
<name>A0A9P8UUS4_9PEZI</name>
<dbReference type="RefSeq" id="XP_045962957.1">
    <property type="nucleotide sequence ID" value="XM_046097542.1"/>
</dbReference>
<dbReference type="InterPro" id="IPR008949">
    <property type="entry name" value="Isoprenoid_synthase_dom_sf"/>
</dbReference>
<comment type="caution">
    <text evidence="5">The sequence shown here is derived from an EMBL/GenBank/DDBJ whole genome shotgun (WGS) entry which is preliminary data.</text>
</comment>
<gene>
    <name evidence="5" type="ORF">BKA67DRAFT_513162</name>
</gene>
<comment type="similarity">
    <text evidence="2 4">Belongs to the terpene synthase family.</text>
</comment>
<dbReference type="Gene3D" id="1.10.600.10">
    <property type="entry name" value="Farnesyl Diphosphate Synthase"/>
    <property type="match status" value="1"/>
</dbReference>
<dbReference type="SUPFAM" id="SSF48576">
    <property type="entry name" value="Terpenoid synthases"/>
    <property type="match status" value="1"/>
</dbReference>
<dbReference type="PANTHER" id="PTHR35201:SF4">
    <property type="entry name" value="BETA-PINACENE SYNTHASE-RELATED"/>
    <property type="match status" value="1"/>
</dbReference>
<keyword evidence="6" id="KW-1185">Reference proteome</keyword>
<proteinExistence type="inferred from homology"/>
<dbReference type="GO" id="GO:0008299">
    <property type="term" value="P:isoprenoid biosynthetic process"/>
    <property type="evidence" value="ECO:0007669"/>
    <property type="project" value="UniProtKB-ARBA"/>
</dbReference>